<feature type="chain" id="PRO_5023074687" description="DUF4097 domain-containing protein" evidence="2">
    <location>
        <begin position="32"/>
        <end position="286"/>
    </location>
</feature>
<feature type="region of interest" description="Disordered" evidence="1">
    <location>
        <begin position="79"/>
        <end position="99"/>
    </location>
</feature>
<reference evidence="4 5" key="1">
    <citation type="submission" date="2019-06" db="EMBL/GenBank/DDBJ databases">
        <authorList>
            <person name="Srinivasan S."/>
        </authorList>
    </citation>
    <scope>NUCLEOTIDE SEQUENCE [LARGE SCALE GENOMIC DNA]</scope>
    <source>
        <strain evidence="4 5">17J68-5</strain>
    </source>
</reference>
<feature type="signal peptide" evidence="2">
    <location>
        <begin position="1"/>
        <end position="31"/>
    </location>
</feature>
<feature type="compositionally biased region" description="Polar residues" evidence="1">
    <location>
        <begin position="83"/>
        <end position="95"/>
    </location>
</feature>
<evidence type="ECO:0000256" key="2">
    <source>
        <dbReference type="SAM" id="SignalP"/>
    </source>
</evidence>
<dbReference type="InterPro" id="IPR025164">
    <property type="entry name" value="Toastrack_DUF4097"/>
</dbReference>
<accession>A0A5B7ZZH4</accession>
<dbReference type="Proteomes" id="UP000305398">
    <property type="component" value="Chromosome"/>
</dbReference>
<name>A0A5B7ZZH4_9BACT</name>
<sequence>MKTTFLSTLTRPAACAGLLLLALGTAQPLQAQTPGKEQLVVALSAPNKPGTLHVKLVGGAIHVIGYAGKDVLIDAAPRASKARASNSSDGANSQGMKRISRAEGLDLTAREENNRVTISTESWRTPIDLTIKVPQQFSLQIGTVQSGDIVVENVTGELEVSNVNGGIQLTQVGGSAVANTVNGPVTATFKSVTPNAPMAFSSVNGRIDVTFPSNVKTNVKLKSDQGEIYSDFDLAVDKTTPKVNRTSQGNMQRVSVDEWTFGKLNGGGAEVMMKTLNGNIYIRKAK</sequence>
<keyword evidence="2" id="KW-0732">Signal</keyword>
<evidence type="ECO:0000256" key="1">
    <source>
        <dbReference type="SAM" id="MobiDB-lite"/>
    </source>
</evidence>
<evidence type="ECO:0000313" key="5">
    <source>
        <dbReference type="Proteomes" id="UP000305398"/>
    </source>
</evidence>
<dbReference type="AlphaFoldDB" id="A0A5B7ZZH4"/>
<protein>
    <recommendedName>
        <fullName evidence="3">DUF4097 domain-containing protein</fullName>
    </recommendedName>
</protein>
<dbReference type="EMBL" id="CP040896">
    <property type="protein sequence ID" value="QDA60269.1"/>
    <property type="molecule type" value="Genomic_DNA"/>
</dbReference>
<gene>
    <name evidence="4" type="ORF">FHG12_09155</name>
</gene>
<dbReference type="KEGG" id="hyj:FHG12_09155"/>
<evidence type="ECO:0000259" key="3">
    <source>
        <dbReference type="Pfam" id="PF13349"/>
    </source>
</evidence>
<proteinExistence type="predicted"/>
<evidence type="ECO:0000313" key="4">
    <source>
        <dbReference type="EMBL" id="QDA60269.1"/>
    </source>
</evidence>
<dbReference type="OrthoDB" id="787698at2"/>
<feature type="domain" description="DUF4097" evidence="3">
    <location>
        <begin position="145"/>
        <end position="248"/>
    </location>
</feature>
<organism evidence="4 5">
    <name type="scientific">Hymenobacter jejuensis</name>
    <dbReference type="NCBI Taxonomy" id="2502781"/>
    <lineage>
        <taxon>Bacteria</taxon>
        <taxon>Pseudomonadati</taxon>
        <taxon>Bacteroidota</taxon>
        <taxon>Cytophagia</taxon>
        <taxon>Cytophagales</taxon>
        <taxon>Hymenobacteraceae</taxon>
        <taxon>Hymenobacter</taxon>
    </lineage>
</organism>
<keyword evidence="5" id="KW-1185">Reference proteome</keyword>
<dbReference type="Pfam" id="PF13349">
    <property type="entry name" value="DUF4097"/>
    <property type="match status" value="1"/>
</dbReference>
<dbReference type="RefSeq" id="WP_139515447.1">
    <property type="nucleotide sequence ID" value="NZ_CP040896.1"/>
</dbReference>